<dbReference type="PANTHER" id="PTHR38360:SF1">
    <property type="entry name" value="F12P19.7"/>
    <property type="match status" value="1"/>
</dbReference>
<gene>
    <name evidence="1" type="ORF">M6B38_359805</name>
</gene>
<reference evidence="1" key="1">
    <citation type="journal article" date="2023" name="GigaByte">
        <title>Genome assembly of the bearded iris, Iris pallida Lam.</title>
        <authorList>
            <person name="Bruccoleri R.E."/>
            <person name="Oakeley E.J."/>
            <person name="Faust A.M.E."/>
            <person name="Altorfer M."/>
            <person name="Dessus-Babus S."/>
            <person name="Burckhardt D."/>
            <person name="Oertli M."/>
            <person name="Naumann U."/>
            <person name="Petersen F."/>
            <person name="Wong J."/>
        </authorList>
    </citation>
    <scope>NUCLEOTIDE SEQUENCE</scope>
    <source>
        <strain evidence="1">GSM-AAB239-AS_SAM_17_03QT</strain>
    </source>
</reference>
<dbReference type="AlphaFoldDB" id="A0AAX6GKJ4"/>
<keyword evidence="2" id="KW-1185">Reference proteome</keyword>
<dbReference type="PANTHER" id="PTHR38360">
    <property type="entry name" value="OS03G0120000 PROTEIN"/>
    <property type="match status" value="1"/>
</dbReference>
<accession>A0AAX6GKJ4</accession>
<evidence type="ECO:0000313" key="1">
    <source>
        <dbReference type="EMBL" id="KAJ6829093.1"/>
    </source>
</evidence>
<dbReference type="Proteomes" id="UP001140949">
    <property type="component" value="Unassembled WGS sequence"/>
</dbReference>
<proteinExistence type="predicted"/>
<dbReference type="SUPFAM" id="SSF53807">
    <property type="entry name" value="Helical backbone' metal receptor"/>
    <property type="match status" value="1"/>
</dbReference>
<sequence length="277" mass="31932">MKNEPATRHLSFRWTRRPLCRQRAEWIKELATFTNSEARANSVYDSIKNNYMCLSKAALNLTTRFKPVVAWLDFYQGTWSFTKEDFKLQYMTDAGGENVDASISKNSYKLSDPDDMDNFHAILGMVDVVIDETYVTEPTEYTFSTFLENIDVDMDNKSCFGFLTNQRLWRYDKRSQHSAVLDWYDRAISQPQLVLADLVEAFFPTGNYTTTFFRNLAKDEGVTTIGPEMCDRNTSAPWSLPFCPANEVNGQGKRICIIVVLISGTLRSHNSRNFLYQ</sequence>
<comment type="caution">
    <text evidence="1">The sequence shown here is derived from an EMBL/GenBank/DDBJ whole genome shotgun (WGS) entry which is preliminary data.</text>
</comment>
<organism evidence="1 2">
    <name type="scientific">Iris pallida</name>
    <name type="common">Sweet iris</name>
    <dbReference type="NCBI Taxonomy" id="29817"/>
    <lineage>
        <taxon>Eukaryota</taxon>
        <taxon>Viridiplantae</taxon>
        <taxon>Streptophyta</taxon>
        <taxon>Embryophyta</taxon>
        <taxon>Tracheophyta</taxon>
        <taxon>Spermatophyta</taxon>
        <taxon>Magnoliopsida</taxon>
        <taxon>Liliopsida</taxon>
        <taxon>Asparagales</taxon>
        <taxon>Iridaceae</taxon>
        <taxon>Iridoideae</taxon>
        <taxon>Irideae</taxon>
        <taxon>Iris</taxon>
    </lineage>
</organism>
<evidence type="ECO:0000313" key="2">
    <source>
        <dbReference type="Proteomes" id="UP001140949"/>
    </source>
</evidence>
<reference evidence="1" key="2">
    <citation type="submission" date="2023-04" db="EMBL/GenBank/DDBJ databases">
        <authorList>
            <person name="Bruccoleri R.E."/>
            <person name="Oakeley E.J."/>
            <person name="Faust A.-M."/>
            <person name="Dessus-Babus S."/>
            <person name="Altorfer M."/>
            <person name="Burckhardt D."/>
            <person name="Oertli M."/>
            <person name="Naumann U."/>
            <person name="Petersen F."/>
            <person name="Wong J."/>
        </authorList>
    </citation>
    <scope>NUCLEOTIDE SEQUENCE</scope>
    <source>
        <strain evidence="1">GSM-AAB239-AS_SAM_17_03QT</strain>
        <tissue evidence="1">Leaf</tissue>
    </source>
</reference>
<protein>
    <submittedName>
        <fullName evidence="1">Uncharacterized protein</fullName>
    </submittedName>
</protein>
<dbReference type="EMBL" id="JANAVB010018993">
    <property type="protein sequence ID" value="KAJ6829093.1"/>
    <property type="molecule type" value="Genomic_DNA"/>
</dbReference>
<name>A0AAX6GKJ4_IRIPA</name>